<dbReference type="RefSeq" id="WP_091150262.1">
    <property type="nucleotide sequence ID" value="NZ_FNOT01000001.1"/>
</dbReference>
<dbReference type="InterPro" id="IPR050744">
    <property type="entry name" value="AI-2_Isomerase_LsrG"/>
</dbReference>
<dbReference type="PANTHER" id="PTHR33336">
    <property type="entry name" value="QUINOL MONOOXYGENASE YGIN-RELATED"/>
    <property type="match status" value="1"/>
</dbReference>
<dbReference type="PANTHER" id="PTHR33336:SF3">
    <property type="entry name" value="ABM DOMAIN-CONTAINING PROTEIN"/>
    <property type="match status" value="1"/>
</dbReference>
<dbReference type="Gene3D" id="3.30.70.100">
    <property type="match status" value="1"/>
</dbReference>
<evidence type="ECO:0000313" key="3">
    <source>
        <dbReference type="Proteomes" id="UP000198921"/>
    </source>
</evidence>
<dbReference type="EMBL" id="FNOT01000001">
    <property type="protein sequence ID" value="SDX28865.1"/>
    <property type="molecule type" value="Genomic_DNA"/>
</dbReference>
<accession>A0A1H3AGZ0</accession>
<feature type="domain" description="ABM" evidence="1">
    <location>
        <begin position="12"/>
        <end position="100"/>
    </location>
</feature>
<dbReference type="OrthoDB" id="5080511at2"/>
<organism evidence="2 3">
    <name type="scientific">Geodermatophilus africanus</name>
    <dbReference type="NCBI Taxonomy" id="1137993"/>
    <lineage>
        <taxon>Bacteria</taxon>
        <taxon>Bacillati</taxon>
        <taxon>Actinomycetota</taxon>
        <taxon>Actinomycetes</taxon>
        <taxon>Geodermatophilales</taxon>
        <taxon>Geodermatophilaceae</taxon>
        <taxon>Geodermatophilus</taxon>
    </lineage>
</organism>
<evidence type="ECO:0000313" key="2">
    <source>
        <dbReference type="EMBL" id="SDX28865.1"/>
    </source>
</evidence>
<sequence length="106" mass="12173">MPTPTDDRRDLLTVIAYMRAAPGKRDELHAALEALIEPTSQEEGYVNYDLHQSTEDPDRFFFYENWESGTHLDAHLDAPHLRDFAARIPELLDDSGLSVHRVRRVA</sequence>
<dbReference type="SUPFAM" id="SSF54909">
    <property type="entry name" value="Dimeric alpha+beta barrel"/>
    <property type="match status" value="1"/>
</dbReference>
<dbReference type="InterPro" id="IPR007138">
    <property type="entry name" value="ABM_dom"/>
</dbReference>
<keyword evidence="3" id="KW-1185">Reference proteome</keyword>
<reference evidence="3" key="1">
    <citation type="submission" date="2016-10" db="EMBL/GenBank/DDBJ databases">
        <authorList>
            <person name="Varghese N."/>
            <person name="Submissions S."/>
        </authorList>
    </citation>
    <scope>NUCLEOTIDE SEQUENCE [LARGE SCALE GENOMIC DNA]</scope>
    <source>
        <strain evidence="3">DSM 45422</strain>
    </source>
</reference>
<proteinExistence type="predicted"/>
<keyword evidence="2" id="KW-0560">Oxidoreductase</keyword>
<dbReference type="GO" id="GO:0004497">
    <property type="term" value="F:monooxygenase activity"/>
    <property type="evidence" value="ECO:0007669"/>
    <property type="project" value="UniProtKB-KW"/>
</dbReference>
<dbReference type="PROSITE" id="PS51725">
    <property type="entry name" value="ABM"/>
    <property type="match status" value="1"/>
</dbReference>
<evidence type="ECO:0000259" key="1">
    <source>
        <dbReference type="PROSITE" id="PS51725"/>
    </source>
</evidence>
<dbReference type="Proteomes" id="UP000198921">
    <property type="component" value="Unassembled WGS sequence"/>
</dbReference>
<protein>
    <submittedName>
        <fullName evidence="2">Quinol monooxygenase YgiN</fullName>
    </submittedName>
</protein>
<dbReference type="STRING" id="1137993.SAMN05660209_00046"/>
<dbReference type="InterPro" id="IPR011008">
    <property type="entry name" value="Dimeric_a/b-barrel"/>
</dbReference>
<keyword evidence="2" id="KW-0503">Monooxygenase</keyword>
<dbReference type="AlphaFoldDB" id="A0A1H3AGZ0"/>
<gene>
    <name evidence="2" type="ORF">SAMN05660209_00046</name>
</gene>
<name>A0A1H3AGZ0_9ACTN</name>
<dbReference type="Pfam" id="PF03992">
    <property type="entry name" value="ABM"/>
    <property type="match status" value="1"/>
</dbReference>